<dbReference type="Pfam" id="PF02357">
    <property type="entry name" value="NusG"/>
    <property type="match status" value="1"/>
</dbReference>
<accession>A0ABW3WRN9</accession>
<dbReference type="Gene3D" id="3.30.70.940">
    <property type="entry name" value="NusG, N-terminal domain"/>
    <property type="match status" value="1"/>
</dbReference>
<dbReference type="InterPro" id="IPR043425">
    <property type="entry name" value="NusG-like"/>
</dbReference>
<dbReference type="EMBL" id="JBHTMV010000004">
    <property type="protein sequence ID" value="MFD1294202.1"/>
    <property type="molecule type" value="Genomic_DNA"/>
</dbReference>
<dbReference type="CDD" id="cd09895">
    <property type="entry name" value="NGN_SP_UpxY"/>
    <property type="match status" value="1"/>
</dbReference>
<proteinExistence type="predicted"/>
<evidence type="ECO:0000313" key="5">
    <source>
        <dbReference type="EMBL" id="MFD1294202.1"/>
    </source>
</evidence>
<reference evidence="6" key="1">
    <citation type="journal article" date="2019" name="Int. J. Syst. Evol. Microbiol.">
        <title>The Global Catalogue of Microorganisms (GCM) 10K type strain sequencing project: providing services to taxonomists for standard genome sequencing and annotation.</title>
        <authorList>
            <consortium name="The Broad Institute Genomics Platform"/>
            <consortium name="The Broad Institute Genome Sequencing Center for Infectious Disease"/>
            <person name="Wu L."/>
            <person name="Ma J."/>
        </authorList>
    </citation>
    <scope>NUCLEOTIDE SEQUENCE [LARGE SCALE GENOMIC DNA]</scope>
    <source>
        <strain evidence="6">CCUG 62221</strain>
    </source>
</reference>
<organism evidence="5 6">
    <name type="scientific">Lutibacter holmesii</name>
    <dbReference type="NCBI Taxonomy" id="1137985"/>
    <lineage>
        <taxon>Bacteria</taxon>
        <taxon>Pseudomonadati</taxon>
        <taxon>Bacteroidota</taxon>
        <taxon>Flavobacteriia</taxon>
        <taxon>Flavobacteriales</taxon>
        <taxon>Flavobacteriaceae</taxon>
        <taxon>Lutibacter</taxon>
    </lineage>
</organism>
<sequence length="154" mass="17489">MFWFVLRVKRRNEIKIASQLEALGFQIFCPTVTTVKQWSDRKKKVIAPLINSYLFIKIQEKDRAKVFEVPGVLKYLFYLGKPAKVPNKEIELLQEYLVDSSLSAAIDQKKEGDAHIISSGPFKGKEGVIQEVGKNRLQVLLLELGVKVTLTKVA</sequence>
<dbReference type="SUPFAM" id="SSF82679">
    <property type="entry name" value="N-utilization substance G protein NusG, N-terminal domain"/>
    <property type="match status" value="1"/>
</dbReference>
<feature type="domain" description="NusG-like N-terminal" evidence="4">
    <location>
        <begin position="2"/>
        <end position="93"/>
    </location>
</feature>
<dbReference type="InterPro" id="IPR036735">
    <property type="entry name" value="NGN_dom_sf"/>
</dbReference>
<dbReference type="InterPro" id="IPR006645">
    <property type="entry name" value="NGN-like_dom"/>
</dbReference>
<keyword evidence="6" id="KW-1185">Reference proteome</keyword>
<evidence type="ECO:0000256" key="3">
    <source>
        <dbReference type="ARBA" id="ARBA00023163"/>
    </source>
</evidence>
<keyword evidence="2" id="KW-0805">Transcription regulation</keyword>
<comment type="caution">
    <text evidence="5">The sequence shown here is derived from an EMBL/GenBank/DDBJ whole genome shotgun (WGS) entry which is preliminary data.</text>
</comment>
<name>A0ABW3WRN9_9FLAO</name>
<evidence type="ECO:0000259" key="4">
    <source>
        <dbReference type="Pfam" id="PF02357"/>
    </source>
</evidence>
<dbReference type="PANTHER" id="PTHR30265">
    <property type="entry name" value="RHO-INTERACTING TRANSCRIPTION TERMINATION FACTOR NUSG"/>
    <property type="match status" value="1"/>
</dbReference>
<keyword evidence="3" id="KW-0804">Transcription</keyword>
<dbReference type="Proteomes" id="UP001597241">
    <property type="component" value="Unassembled WGS sequence"/>
</dbReference>
<protein>
    <submittedName>
        <fullName evidence="5">UpxY family transcription antiterminator</fullName>
    </submittedName>
</protein>
<keyword evidence="1" id="KW-0889">Transcription antitermination</keyword>
<evidence type="ECO:0000256" key="1">
    <source>
        <dbReference type="ARBA" id="ARBA00022814"/>
    </source>
</evidence>
<gene>
    <name evidence="5" type="ORF">ACFQ5N_10175</name>
</gene>
<dbReference type="RefSeq" id="WP_386809393.1">
    <property type="nucleotide sequence ID" value="NZ_JBHTMV010000004.1"/>
</dbReference>
<dbReference type="NCBIfam" id="NF033644">
    <property type="entry name" value="antiterm_UpxY"/>
    <property type="match status" value="1"/>
</dbReference>
<dbReference type="PANTHER" id="PTHR30265:SF4">
    <property type="entry name" value="KOW MOTIF FAMILY PROTEIN, EXPRESSED"/>
    <property type="match status" value="1"/>
</dbReference>
<evidence type="ECO:0000256" key="2">
    <source>
        <dbReference type="ARBA" id="ARBA00023015"/>
    </source>
</evidence>
<evidence type="ECO:0000313" key="6">
    <source>
        <dbReference type="Proteomes" id="UP001597241"/>
    </source>
</evidence>